<dbReference type="Gene3D" id="3.40.50.300">
    <property type="entry name" value="P-loop containing nucleotide triphosphate hydrolases"/>
    <property type="match status" value="1"/>
</dbReference>
<dbReference type="HOGENOM" id="CLU_000604_1_22_12"/>
<dbReference type="InterPro" id="IPR017871">
    <property type="entry name" value="ABC_transporter-like_CS"/>
</dbReference>
<dbReference type="InterPro" id="IPR050093">
    <property type="entry name" value="ABC_SmlMolc_Importer"/>
</dbReference>
<dbReference type="eggNOG" id="COG1116">
    <property type="taxonomic scope" value="Bacteria"/>
</dbReference>
<dbReference type="RefSeq" id="WP_024266952.1">
    <property type="nucleotide sequence ID" value="NC_023035.1"/>
</dbReference>
<organism evidence="5 6">
    <name type="scientific">Salinispira pacifica</name>
    <dbReference type="NCBI Taxonomy" id="1307761"/>
    <lineage>
        <taxon>Bacteria</taxon>
        <taxon>Pseudomonadati</taxon>
        <taxon>Spirochaetota</taxon>
        <taxon>Spirochaetia</taxon>
        <taxon>Spirochaetales</taxon>
        <taxon>Spirochaetaceae</taxon>
        <taxon>Salinispira</taxon>
    </lineage>
</organism>
<dbReference type="AlphaFoldDB" id="V5WEI1"/>
<dbReference type="KEGG" id="slr:L21SP2_0591"/>
<keyword evidence="2" id="KW-0547">Nucleotide-binding</keyword>
<dbReference type="PATRIC" id="fig|1307761.3.peg.592"/>
<dbReference type="SMART" id="SM00382">
    <property type="entry name" value="AAA"/>
    <property type="match status" value="1"/>
</dbReference>
<evidence type="ECO:0000313" key="5">
    <source>
        <dbReference type="EMBL" id="AHC14020.1"/>
    </source>
</evidence>
<gene>
    <name evidence="5" type="ORF">L21SP2_0591</name>
</gene>
<proteinExistence type="predicted"/>
<evidence type="ECO:0000256" key="3">
    <source>
        <dbReference type="ARBA" id="ARBA00022840"/>
    </source>
</evidence>
<accession>V5WEI1</accession>
<dbReference type="OrthoDB" id="9801958at2"/>
<keyword evidence="3 5" id="KW-0067">ATP-binding</keyword>
<dbReference type="PROSITE" id="PS00211">
    <property type="entry name" value="ABC_TRANSPORTER_1"/>
    <property type="match status" value="1"/>
</dbReference>
<dbReference type="GO" id="GO:0005524">
    <property type="term" value="F:ATP binding"/>
    <property type="evidence" value="ECO:0007669"/>
    <property type="project" value="UniProtKB-KW"/>
</dbReference>
<keyword evidence="1" id="KW-0813">Transport</keyword>
<dbReference type="Pfam" id="PF00005">
    <property type="entry name" value="ABC_tran"/>
    <property type="match status" value="1"/>
</dbReference>
<keyword evidence="6" id="KW-1185">Reference proteome</keyword>
<reference evidence="5 6" key="1">
    <citation type="journal article" date="2015" name="Stand. Genomic Sci.">
        <title>Complete genome sequence and description of Salinispira pacifica gen. nov., sp. nov., a novel spirochaete isolated form a hypersaline microbial mat.</title>
        <authorList>
            <person name="Ben Hania W."/>
            <person name="Joseph M."/>
            <person name="Schumann P."/>
            <person name="Bunk B."/>
            <person name="Fiebig A."/>
            <person name="Sproer C."/>
            <person name="Klenk H.P."/>
            <person name="Fardeau M.L."/>
            <person name="Spring S."/>
        </authorList>
    </citation>
    <scope>NUCLEOTIDE SEQUENCE [LARGE SCALE GENOMIC DNA]</scope>
    <source>
        <strain evidence="5 6">L21-RPul-D2</strain>
    </source>
</reference>
<sequence>MYEMRKISKAFGDKRVIRDFDIAITPGSHQALLGPSGCGKTTLLKIASGLTKADSGMHTFPGKGSISWVFQESRLLPWLNVRENLEYILPQTLGRADRTGLIDSLLEMMDLSGHGSHFPRELSGGMARRIALARALAPEAEVIFLDEPFTGLNPELRWKIAEKTFDYCRKRSKTVLWVTHDEGLAADFSDDIHHFGLRH</sequence>
<evidence type="ECO:0000256" key="2">
    <source>
        <dbReference type="ARBA" id="ARBA00022741"/>
    </source>
</evidence>
<dbReference type="SUPFAM" id="SSF52540">
    <property type="entry name" value="P-loop containing nucleoside triphosphate hydrolases"/>
    <property type="match status" value="1"/>
</dbReference>
<evidence type="ECO:0000313" key="6">
    <source>
        <dbReference type="Proteomes" id="UP000018680"/>
    </source>
</evidence>
<dbReference type="InterPro" id="IPR027417">
    <property type="entry name" value="P-loop_NTPase"/>
</dbReference>
<name>V5WEI1_9SPIO</name>
<dbReference type="STRING" id="1307761.L21SP2_0591"/>
<dbReference type="PROSITE" id="PS50893">
    <property type="entry name" value="ABC_TRANSPORTER_2"/>
    <property type="match status" value="1"/>
</dbReference>
<dbReference type="Proteomes" id="UP000018680">
    <property type="component" value="Chromosome"/>
</dbReference>
<evidence type="ECO:0000259" key="4">
    <source>
        <dbReference type="PROSITE" id="PS50893"/>
    </source>
</evidence>
<dbReference type="PANTHER" id="PTHR42781">
    <property type="entry name" value="SPERMIDINE/PUTRESCINE IMPORT ATP-BINDING PROTEIN POTA"/>
    <property type="match status" value="1"/>
</dbReference>
<evidence type="ECO:0000256" key="1">
    <source>
        <dbReference type="ARBA" id="ARBA00022448"/>
    </source>
</evidence>
<dbReference type="InterPro" id="IPR003439">
    <property type="entry name" value="ABC_transporter-like_ATP-bd"/>
</dbReference>
<dbReference type="GO" id="GO:0016887">
    <property type="term" value="F:ATP hydrolysis activity"/>
    <property type="evidence" value="ECO:0007669"/>
    <property type="project" value="InterPro"/>
</dbReference>
<dbReference type="InterPro" id="IPR003593">
    <property type="entry name" value="AAA+_ATPase"/>
</dbReference>
<protein>
    <submittedName>
        <fullName evidence="5">Alkanesulfonates ABC transporter ATP-binding protein</fullName>
    </submittedName>
</protein>
<dbReference type="PANTHER" id="PTHR42781:SF8">
    <property type="entry name" value="BICARBONATE TRANSPORT ATP-BINDING PROTEIN CMPC"/>
    <property type="match status" value="1"/>
</dbReference>
<feature type="domain" description="ABC transporter" evidence="4">
    <location>
        <begin position="2"/>
        <end position="197"/>
    </location>
</feature>
<dbReference type="EMBL" id="CP006939">
    <property type="protein sequence ID" value="AHC14020.1"/>
    <property type="molecule type" value="Genomic_DNA"/>
</dbReference>